<dbReference type="RefSeq" id="WP_107821453.1">
    <property type="nucleotide sequence ID" value="NZ_OY782574.1"/>
</dbReference>
<dbReference type="PANTHER" id="PTHR36453:SF1">
    <property type="entry name" value="RIGHT HANDED BETA HELIX DOMAIN-CONTAINING PROTEIN"/>
    <property type="match status" value="1"/>
</dbReference>
<feature type="domain" description="GH141-like insertion" evidence="2">
    <location>
        <begin position="191"/>
        <end position="276"/>
    </location>
</feature>
<dbReference type="SUPFAM" id="SSF51126">
    <property type="entry name" value="Pectin lyase-like"/>
    <property type="match status" value="1"/>
</dbReference>
<evidence type="ECO:0000259" key="2">
    <source>
        <dbReference type="Pfam" id="PF21231"/>
    </source>
</evidence>
<feature type="chain" id="PRO_5015437037" description="GH141-like insertion domain-containing protein" evidence="1">
    <location>
        <begin position="25"/>
        <end position="657"/>
    </location>
</feature>
<keyword evidence="4" id="KW-1185">Reference proteome</keyword>
<name>A0A2T5C408_9BACT</name>
<dbReference type="AlphaFoldDB" id="A0A2T5C408"/>
<gene>
    <name evidence="3" type="ORF">C8N47_10496</name>
</gene>
<feature type="signal peptide" evidence="1">
    <location>
        <begin position="1"/>
        <end position="24"/>
    </location>
</feature>
<dbReference type="OrthoDB" id="9808066at2"/>
<organism evidence="3 4">
    <name type="scientific">Mangrovibacterium marinum</name>
    <dbReference type="NCBI Taxonomy" id="1639118"/>
    <lineage>
        <taxon>Bacteria</taxon>
        <taxon>Pseudomonadati</taxon>
        <taxon>Bacteroidota</taxon>
        <taxon>Bacteroidia</taxon>
        <taxon>Marinilabiliales</taxon>
        <taxon>Prolixibacteraceae</taxon>
        <taxon>Mangrovibacterium</taxon>
    </lineage>
</organism>
<keyword evidence="1" id="KW-0732">Signal</keyword>
<dbReference type="InterPro" id="IPR006626">
    <property type="entry name" value="PbH1"/>
</dbReference>
<comment type="caution">
    <text evidence="3">The sequence shown here is derived from an EMBL/GenBank/DDBJ whole genome shotgun (WGS) entry which is preliminary data.</text>
</comment>
<dbReference type="PANTHER" id="PTHR36453">
    <property type="entry name" value="SECRETED PROTEIN-RELATED"/>
    <property type="match status" value="1"/>
</dbReference>
<dbReference type="InterPro" id="IPR011050">
    <property type="entry name" value="Pectin_lyase_fold/virulence"/>
</dbReference>
<evidence type="ECO:0000313" key="4">
    <source>
        <dbReference type="Proteomes" id="UP000243525"/>
    </source>
</evidence>
<evidence type="ECO:0000313" key="3">
    <source>
        <dbReference type="EMBL" id="PTN09551.1"/>
    </source>
</evidence>
<dbReference type="Pfam" id="PF21231">
    <property type="entry name" value="GH141_M"/>
    <property type="match status" value="1"/>
</dbReference>
<dbReference type="SMART" id="SM00710">
    <property type="entry name" value="PbH1"/>
    <property type="match status" value="7"/>
</dbReference>
<dbReference type="Proteomes" id="UP000243525">
    <property type="component" value="Unassembled WGS sequence"/>
</dbReference>
<dbReference type="Gene3D" id="2.160.20.10">
    <property type="entry name" value="Single-stranded right-handed beta-helix, Pectin lyase-like"/>
    <property type="match status" value="2"/>
</dbReference>
<dbReference type="InterPro" id="IPR048482">
    <property type="entry name" value="GH141_ins"/>
</dbReference>
<sequence>MKQIKLKKYIICLVLAIVSASAFASEIWVSPTGKDSNPGTEALPMQSIQQALLKARELRSDKAASTNDGIQIILKAGEYQLQEPILLEPEDSNTSIRAAKDAKVTISGGQHVTGWQQVGKSIYKAQLDRDTKLRTLFVNGKRMRMAGTDIPVNGLGDWGTFNIKGDEDWAFGAGSAIDGIKFASTDIQPYQNPEDLELVQFNVWTEKILCARDMAQLGDTTVIQLQQPYGAIATTMAWAGKINYDKTFVVRNAYELLDSPGEFYFNRKSKTLYYYSNGADLATAEVIAPTAEGLVHIKGESTEKRVHDIRFEGITFSYDHWPLMDVAGSHGFAGIQSLGLAVKYIPGGNWHETEYNSTDVPRGAIQVENAEGIEFIGNRFEHISSGIAINLVNDVQNSRVEGNYFNDLLGNAVNLGHPQHYKIGDGDIYAKGVEGLCEGNRVANNYLRNVSLDFRQLEGITSFFVANTEIVHNDIDGTPYGAIVCGWWWGNSGIPASTLAKNNTISFNKAGNTHKVLDDGGIIYLLGEQPGTVVEGNYLYNGPRCIYPDDGSAYLTITGNVVDNDSYKWMWLHLWTKRCHDITARNNYVKNNLLMDNGTNDKIDDTHNFRDEKWSDEAQKMIDFAGIESKYKAIIPESEPAKISIHPNGFKERDVFH</sequence>
<proteinExistence type="predicted"/>
<dbReference type="EMBL" id="QAAD01000004">
    <property type="protein sequence ID" value="PTN09551.1"/>
    <property type="molecule type" value="Genomic_DNA"/>
</dbReference>
<evidence type="ECO:0000256" key="1">
    <source>
        <dbReference type="SAM" id="SignalP"/>
    </source>
</evidence>
<reference evidence="3 4" key="1">
    <citation type="submission" date="2018-04" db="EMBL/GenBank/DDBJ databases">
        <title>Genomic Encyclopedia of Archaeal and Bacterial Type Strains, Phase II (KMG-II): from individual species to whole genera.</title>
        <authorList>
            <person name="Goeker M."/>
        </authorList>
    </citation>
    <scope>NUCLEOTIDE SEQUENCE [LARGE SCALE GENOMIC DNA]</scope>
    <source>
        <strain evidence="3 4">DSM 28823</strain>
    </source>
</reference>
<accession>A0A2T5C408</accession>
<protein>
    <recommendedName>
        <fullName evidence="2">GH141-like insertion domain-containing protein</fullName>
    </recommendedName>
</protein>
<dbReference type="InterPro" id="IPR012334">
    <property type="entry name" value="Pectin_lyas_fold"/>
</dbReference>